<dbReference type="InterPro" id="IPR000014">
    <property type="entry name" value="PAS"/>
</dbReference>
<dbReference type="SMART" id="SM00267">
    <property type="entry name" value="GGDEF"/>
    <property type="match status" value="1"/>
</dbReference>
<evidence type="ECO:0000259" key="4">
    <source>
        <dbReference type="PROSITE" id="PS50887"/>
    </source>
</evidence>
<accession>A0A3P3VHU0</accession>
<dbReference type="InterPro" id="IPR015168">
    <property type="entry name" value="SsuA/THI5"/>
</dbReference>
<keyword evidence="1" id="KW-0472">Membrane</keyword>
<dbReference type="InterPro" id="IPR043128">
    <property type="entry name" value="Rev_trsase/Diguanyl_cyclase"/>
</dbReference>
<dbReference type="AlphaFoldDB" id="A0A3P3VHU0"/>
<evidence type="ECO:0000259" key="3">
    <source>
        <dbReference type="PROSITE" id="PS50113"/>
    </source>
</evidence>
<evidence type="ECO:0000259" key="2">
    <source>
        <dbReference type="PROSITE" id="PS50112"/>
    </source>
</evidence>
<dbReference type="EMBL" id="QWEZ01000002">
    <property type="protein sequence ID" value="RRJ82292.1"/>
    <property type="molecule type" value="Genomic_DNA"/>
</dbReference>
<feature type="domain" description="GGDEF" evidence="4">
    <location>
        <begin position="537"/>
        <end position="670"/>
    </location>
</feature>
<dbReference type="InterPro" id="IPR029787">
    <property type="entry name" value="Nucleotide_cyclase"/>
</dbReference>
<dbReference type="NCBIfam" id="TIGR00229">
    <property type="entry name" value="sensory_box"/>
    <property type="match status" value="1"/>
</dbReference>
<dbReference type="PROSITE" id="PS50113">
    <property type="entry name" value="PAC"/>
    <property type="match status" value="1"/>
</dbReference>
<dbReference type="NCBIfam" id="TIGR00254">
    <property type="entry name" value="GGDEF"/>
    <property type="match status" value="1"/>
</dbReference>
<feature type="domain" description="PAC" evidence="3">
    <location>
        <begin position="453"/>
        <end position="505"/>
    </location>
</feature>
<dbReference type="PROSITE" id="PS50887">
    <property type="entry name" value="GGDEF"/>
    <property type="match status" value="1"/>
</dbReference>
<name>A0A3P3VHU0_9GAMM</name>
<keyword evidence="1" id="KW-0812">Transmembrane</keyword>
<reference evidence="5 6" key="2">
    <citation type="submission" date="2018-12" db="EMBL/GenBank/DDBJ databases">
        <title>Simiduia agarivorans gen. nov., sp. nov., a marine, agarolytic bacterium isolated from shallow coastal water from Keelung, Taiwan.</title>
        <authorList>
            <person name="Shieh W.Y."/>
        </authorList>
    </citation>
    <scope>NUCLEOTIDE SEQUENCE [LARGE SCALE GENOMIC DNA]</scope>
    <source>
        <strain evidence="5 6">GTF-13</strain>
    </source>
</reference>
<evidence type="ECO:0000256" key="1">
    <source>
        <dbReference type="SAM" id="Phobius"/>
    </source>
</evidence>
<dbReference type="Gene3D" id="3.30.70.270">
    <property type="match status" value="1"/>
</dbReference>
<dbReference type="InterPro" id="IPR035965">
    <property type="entry name" value="PAS-like_dom_sf"/>
</dbReference>
<dbReference type="InterPro" id="IPR052155">
    <property type="entry name" value="Biofilm_reg_signaling"/>
</dbReference>
<dbReference type="InterPro" id="IPR000700">
    <property type="entry name" value="PAS-assoc_C"/>
</dbReference>
<dbReference type="InterPro" id="IPR000160">
    <property type="entry name" value="GGDEF_dom"/>
</dbReference>
<dbReference type="PROSITE" id="PS50112">
    <property type="entry name" value="PAS"/>
    <property type="match status" value="1"/>
</dbReference>
<protein>
    <submittedName>
        <fullName evidence="5">Diguanylate cyclase</fullName>
    </submittedName>
</protein>
<feature type="domain" description="PAS" evidence="2">
    <location>
        <begin position="380"/>
        <end position="450"/>
    </location>
</feature>
<dbReference type="InterPro" id="IPR013767">
    <property type="entry name" value="PAS_fold"/>
</dbReference>
<dbReference type="CDD" id="cd00130">
    <property type="entry name" value="PAS"/>
    <property type="match status" value="1"/>
</dbReference>
<dbReference type="Gene3D" id="3.40.190.10">
    <property type="entry name" value="Periplasmic binding protein-like II"/>
    <property type="match status" value="2"/>
</dbReference>
<dbReference type="PANTHER" id="PTHR44757">
    <property type="entry name" value="DIGUANYLATE CYCLASE DGCP"/>
    <property type="match status" value="1"/>
</dbReference>
<feature type="transmembrane region" description="Helical" evidence="1">
    <location>
        <begin position="352"/>
        <end position="371"/>
    </location>
</feature>
<dbReference type="Proteomes" id="UP000280792">
    <property type="component" value="Unassembled WGS sequence"/>
</dbReference>
<comment type="caution">
    <text evidence="5">The sequence shown here is derived from an EMBL/GenBank/DDBJ whole genome shotgun (WGS) entry which is preliminary data.</text>
</comment>
<dbReference type="Pfam" id="PF09084">
    <property type="entry name" value="NMT1"/>
    <property type="match status" value="1"/>
</dbReference>
<reference evidence="5 6" key="1">
    <citation type="submission" date="2018-08" db="EMBL/GenBank/DDBJ databases">
        <authorList>
            <person name="Khan S.A."/>
        </authorList>
    </citation>
    <scope>NUCLEOTIDE SEQUENCE [LARGE SCALE GENOMIC DNA]</scope>
    <source>
        <strain evidence="5 6">GTF-13</strain>
    </source>
</reference>
<keyword evidence="1" id="KW-1133">Transmembrane helix</keyword>
<dbReference type="Pfam" id="PF00989">
    <property type="entry name" value="PAS"/>
    <property type="match status" value="1"/>
</dbReference>
<dbReference type="GO" id="GO:0006355">
    <property type="term" value="P:regulation of DNA-templated transcription"/>
    <property type="evidence" value="ECO:0007669"/>
    <property type="project" value="InterPro"/>
</dbReference>
<keyword evidence="6" id="KW-1185">Reference proteome</keyword>
<dbReference type="SMART" id="SM00091">
    <property type="entry name" value="PAS"/>
    <property type="match status" value="1"/>
</dbReference>
<sequence length="670" mass="74757">MAGLQNWRTLATIPGPMPSGIEIGELMIKHRTPGWAVGGCLLLCLLASPASALQKVSLQLKWKHQFQFAGYYAAIEHGYYRAAGLEVELLPAQQGQDTVAAVIDGKADFGVGTSDLLLLRQRGEPVVVLGVVMQHSPLGLLALRNGSVRNIHDLADRPLMVEPNSAELLGFLANEGIASERLKIVPHSFDTNDLISGKVAAMSVYVTDEPFVLQRAGVNYQLFEPSVGGIDFYGDNLFTTEQRVAQSPEVVAAFREASLKGWRYAMSHPEEMVQLILSKYSTRHSAEHLRFEAAEMQRLMRPDLVDVGYMSEGRWQHIASVYRELGMMPGNLKLEGFLYDPNERGSLIWQPWVWVWLLLSAIALLLALAFFRLSRRLASSEAWLQMLFDHAPTALVQIDEGGRVVGWSHQAQQTFGWRRDEVLGRSINDFMVPPEEIQAVGNLFNLLEQRSVQQHENWNLTKSGRKILCDWRNVVLPAVRGRGRMVVSMAIDITDRKRMENRLKELVHTDLLTGVANRTLFYDQFERTIKLAARRRARLALMFVDLDDFKAVNDRFGHESGDSVLQVTVARIRGCIRSTDILARHGGDEFVVLLEDCGDMATITDIADKIVQSVTRPIPLPSGGDAQIGASVGVSLYPDHGEDCDALTRSADRAMYLVKETGKKGYRIAE</sequence>
<dbReference type="PANTHER" id="PTHR44757:SF2">
    <property type="entry name" value="BIOFILM ARCHITECTURE MAINTENANCE PROTEIN MBAA"/>
    <property type="match status" value="1"/>
</dbReference>
<dbReference type="Pfam" id="PF00990">
    <property type="entry name" value="GGDEF"/>
    <property type="match status" value="1"/>
</dbReference>
<dbReference type="CDD" id="cd01949">
    <property type="entry name" value="GGDEF"/>
    <property type="match status" value="1"/>
</dbReference>
<organism evidence="5 6">
    <name type="scientific">Aestuariirhabdus litorea</name>
    <dbReference type="NCBI Taxonomy" id="2528527"/>
    <lineage>
        <taxon>Bacteria</taxon>
        <taxon>Pseudomonadati</taxon>
        <taxon>Pseudomonadota</taxon>
        <taxon>Gammaproteobacteria</taxon>
        <taxon>Oceanospirillales</taxon>
        <taxon>Aestuariirhabdaceae</taxon>
        <taxon>Aestuariirhabdus</taxon>
    </lineage>
</organism>
<proteinExistence type="predicted"/>
<evidence type="ECO:0000313" key="6">
    <source>
        <dbReference type="Proteomes" id="UP000280792"/>
    </source>
</evidence>
<gene>
    <name evidence="5" type="ORF">D0544_10415</name>
</gene>
<dbReference type="SUPFAM" id="SSF53850">
    <property type="entry name" value="Periplasmic binding protein-like II"/>
    <property type="match status" value="1"/>
</dbReference>
<evidence type="ECO:0000313" key="5">
    <source>
        <dbReference type="EMBL" id="RRJ82292.1"/>
    </source>
</evidence>
<dbReference type="SUPFAM" id="SSF55785">
    <property type="entry name" value="PYP-like sensor domain (PAS domain)"/>
    <property type="match status" value="1"/>
</dbReference>
<dbReference type="SUPFAM" id="SSF55073">
    <property type="entry name" value="Nucleotide cyclase"/>
    <property type="match status" value="1"/>
</dbReference>
<dbReference type="Gene3D" id="3.30.450.20">
    <property type="entry name" value="PAS domain"/>
    <property type="match status" value="1"/>
</dbReference>